<comment type="subcellular location">
    <subcellularLocation>
        <location evidence="1">Cell membrane</location>
    </subcellularLocation>
</comment>
<name>A0A2P2Q977_RHIMU</name>
<evidence type="ECO:0000313" key="9">
    <source>
        <dbReference type="EMBL" id="MBX63562.1"/>
    </source>
</evidence>
<proteinExistence type="predicted"/>
<dbReference type="InterPro" id="IPR045878">
    <property type="entry name" value="GG1/2"/>
</dbReference>
<evidence type="ECO:0000256" key="4">
    <source>
        <dbReference type="ARBA" id="ARBA00023136"/>
    </source>
</evidence>
<dbReference type="SMART" id="SM01224">
    <property type="entry name" value="G_gamma"/>
    <property type="match status" value="1"/>
</dbReference>
<organism evidence="9">
    <name type="scientific">Rhizophora mucronata</name>
    <name type="common">Asiatic mangrove</name>
    <dbReference type="NCBI Taxonomy" id="61149"/>
    <lineage>
        <taxon>Eukaryota</taxon>
        <taxon>Viridiplantae</taxon>
        <taxon>Streptophyta</taxon>
        <taxon>Embryophyta</taxon>
        <taxon>Tracheophyta</taxon>
        <taxon>Spermatophyta</taxon>
        <taxon>Magnoliopsida</taxon>
        <taxon>eudicotyledons</taxon>
        <taxon>Gunneridae</taxon>
        <taxon>Pentapetalae</taxon>
        <taxon>rosids</taxon>
        <taxon>fabids</taxon>
        <taxon>Malpighiales</taxon>
        <taxon>Rhizophoraceae</taxon>
        <taxon>Rhizophora</taxon>
    </lineage>
</organism>
<evidence type="ECO:0000256" key="5">
    <source>
        <dbReference type="ARBA" id="ARBA00023224"/>
    </source>
</evidence>
<reference evidence="9" key="1">
    <citation type="submission" date="2018-02" db="EMBL/GenBank/DDBJ databases">
        <title>Rhizophora mucronata_Transcriptome.</title>
        <authorList>
            <person name="Meera S.P."/>
            <person name="Sreeshan A."/>
            <person name="Augustine A."/>
        </authorList>
    </citation>
    <scope>NUCLEOTIDE SEQUENCE</scope>
    <source>
        <tissue evidence="9">Leaf</tissue>
    </source>
</reference>
<sequence length="113" mass="12810">MEAQRSLPSTRRNSRREDQVPARSASFPRTGPDGFLGRHRMAAAITRLQSQINLLQEELDQLEKLGKSSIACERLVSSVESVPDPLLPLTKGPANSVWDRWFPGTQNSRRRWI</sequence>
<protein>
    <recommendedName>
        <fullName evidence="8">G protein gamma domain-containing protein</fullName>
    </recommendedName>
</protein>
<feature type="coiled-coil region" evidence="6">
    <location>
        <begin position="38"/>
        <end position="65"/>
    </location>
</feature>
<evidence type="ECO:0000256" key="7">
    <source>
        <dbReference type="SAM" id="MobiDB-lite"/>
    </source>
</evidence>
<keyword evidence="4" id="KW-0472">Membrane</keyword>
<keyword evidence="2" id="KW-1003">Cell membrane</keyword>
<dbReference type="EMBL" id="GGEC01083078">
    <property type="protein sequence ID" value="MBX63562.1"/>
    <property type="molecule type" value="Transcribed_RNA"/>
</dbReference>
<dbReference type="PANTHER" id="PTHR35129:SF5">
    <property type="entry name" value="GUANINE NUCLEOTIDE-BINDING PROTEIN SUBUNIT GAMMA 2"/>
    <property type="match status" value="1"/>
</dbReference>
<evidence type="ECO:0000256" key="1">
    <source>
        <dbReference type="ARBA" id="ARBA00004236"/>
    </source>
</evidence>
<feature type="domain" description="G protein gamma" evidence="8">
    <location>
        <begin position="41"/>
        <end position="113"/>
    </location>
</feature>
<dbReference type="AlphaFoldDB" id="A0A2P2Q977"/>
<dbReference type="PANTHER" id="PTHR35129">
    <property type="entry name" value="GUANINE NUCLEOTIDE-BINDING PROTEIN SUBUNIT GAMMA 1"/>
    <property type="match status" value="1"/>
</dbReference>
<feature type="compositionally biased region" description="Polar residues" evidence="7">
    <location>
        <begin position="1"/>
        <end position="11"/>
    </location>
</feature>
<accession>A0A2P2Q977</accession>
<dbReference type="GO" id="GO:0005886">
    <property type="term" value="C:plasma membrane"/>
    <property type="evidence" value="ECO:0007669"/>
    <property type="project" value="UniProtKB-SubCell"/>
</dbReference>
<evidence type="ECO:0000256" key="6">
    <source>
        <dbReference type="SAM" id="Coils"/>
    </source>
</evidence>
<evidence type="ECO:0000256" key="2">
    <source>
        <dbReference type="ARBA" id="ARBA00022475"/>
    </source>
</evidence>
<feature type="region of interest" description="Disordered" evidence="7">
    <location>
        <begin position="1"/>
        <end position="35"/>
    </location>
</feature>
<dbReference type="GO" id="GO:0007186">
    <property type="term" value="P:G protein-coupled receptor signaling pathway"/>
    <property type="evidence" value="ECO:0007669"/>
    <property type="project" value="InterPro"/>
</dbReference>
<dbReference type="InterPro" id="IPR015898">
    <property type="entry name" value="G-protein_gamma-like_dom"/>
</dbReference>
<dbReference type="Pfam" id="PF00631">
    <property type="entry name" value="G-gamma"/>
    <property type="match status" value="1"/>
</dbReference>
<evidence type="ECO:0000259" key="8">
    <source>
        <dbReference type="SMART" id="SM01224"/>
    </source>
</evidence>
<keyword evidence="5" id="KW-0807">Transducer</keyword>
<keyword evidence="3 6" id="KW-0175">Coiled coil</keyword>
<evidence type="ECO:0000256" key="3">
    <source>
        <dbReference type="ARBA" id="ARBA00023054"/>
    </source>
</evidence>